<evidence type="ECO:0000313" key="1">
    <source>
        <dbReference type="EMBL" id="JAD14763.1"/>
    </source>
</evidence>
<accession>A0A0A8XQ24</accession>
<proteinExistence type="predicted"/>
<reference evidence="1" key="1">
    <citation type="submission" date="2014-09" db="EMBL/GenBank/DDBJ databases">
        <authorList>
            <person name="Magalhaes I.L.F."/>
            <person name="Oliveira U."/>
            <person name="Santos F.R."/>
            <person name="Vidigal T.H.D.A."/>
            <person name="Brescovit A.D."/>
            <person name="Santos A.J."/>
        </authorList>
    </citation>
    <scope>NUCLEOTIDE SEQUENCE</scope>
    <source>
        <tissue evidence="1">Shoot tissue taken approximately 20 cm above the soil surface</tissue>
    </source>
</reference>
<organism evidence="1">
    <name type="scientific">Arundo donax</name>
    <name type="common">Giant reed</name>
    <name type="synonym">Donax arundinaceus</name>
    <dbReference type="NCBI Taxonomy" id="35708"/>
    <lineage>
        <taxon>Eukaryota</taxon>
        <taxon>Viridiplantae</taxon>
        <taxon>Streptophyta</taxon>
        <taxon>Embryophyta</taxon>
        <taxon>Tracheophyta</taxon>
        <taxon>Spermatophyta</taxon>
        <taxon>Magnoliopsida</taxon>
        <taxon>Liliopsida</taxon>
        <taxon>Poales</taxon>
        <taxon>Poaceae</taxon>
        <taxon>PACMAD clade</taxon>
        <taxon>Arundinoideae</taxon>
        <taxon>Arundineae</taxon>
        <taxon>Arundo</taxon>
    </lineage>
</organism>
<sequence>MHVSVAAAIAKLPHLSTPRADVRTNNELVLPFATVAPRLAVVQEVVVEPVVTEEEVSGVVLARRAELHLR</sequence>
<name>A0A0A8XQ24_ARUDO</name>
<reference evidence="1" key="2">
    <citation type="journal article" date="2015" name="Data Brief">
        <title>Shoot transcriptome of the giant reed, Arundo donax.</title>
        <authorList>
            <person name="Barrero R.A."/>
            <person name="Guerrero F.D."/>
            <person name="Moolhuijzen P."/>
            <person name="Goolsby J.A."/>
            <person name="Tidwell J."/>
            <person name="Bellgard S.E."/>
            <person name="Bellgard M.I."/>
        </authorList>
    </citation>
    <scope>NUCLEOTIDE SEQUENCE</scope>
    <source>
        <tissue evidence="1">Shoot tissue taken approximately 20 cm above the soil surface</tissue>
    </source>
</reference>
<dbReference type="EMBL" id="GBRH01283132">
    <property type="protein sequence ID" value="JAD14763.1"/>
    <property type="molecule type" value="Transcribed_RNA"/>
</dbReference>
<protein>
    <submittedName>
        <fullName evidence="1">Uncharacterized protein</fullName>
    </submittedName>
</protein>
<dbReference type="AlphaFoldDB" id="A0A0A8XQ24"/>